<dbReference type="Proteomes" id="UP000253628">
    <property type="component" value="Unassembled WGS sequence"/>
</dbReference>
<name>A0A366HEK1_9BURK</name>
<keyword evidence="2" id="KW-1185">Reference proteome</keyword>
<dbReference type="EMBL" id="QNRQ01000003">
    <property type="protein sequence ID" value="RBP40937.1"/>
    <property type="molecule type" value="Genomic_DNA"/>
</dbReference>
<evidence type="ECO:0000313" key="1">
    <source>
        <dbReference type="EMBL" id="RBP40937.1"/>
    </source>
</evidence>
<organism evidence="1 2">
    <name type="scientific">Eoetvoesiella caeni</name>
    <dbReference type="NCBI Taxonomy" id="645616"/>
    <lineage>
        <taxon>Bacteria</taxon>
        <taxon>Pseudomonadati</taxon>
        <taxon>Pseudomonadota</taxon>
        <taxon>Betaproteobacteria</taxon>
        <taxon>Burkholderiales</taxon>
        <taxon>Alcaligenaceae</taxon>
        <taxon>Eoetvoesiella</taxon>
    </lineage>
</organism>
<dbReference type="Gene3D" id="3.30.1330.130">
    <property type="match status" value="1"/>
</dbReference>
<evidence type="ECO:0000313" key="2">
    <source>
        <dbReference type="Proteomes" id="UP000253628"/>
    </source>
</evidence>
<dbReference type="AlphaFoldDB" id="A0A366HEK1"/>
<dbReference type="OrthoDB" id="259311at2"/>
<gene>
    <name evidence="1" type="ORF">DFR37_103280</name>
</gene>
<reference evidence="1 2" key="1">
    <citation type="submission" date="2018-06" db="EMBL/GenBank/DDBJ databases">
        <title>Genomic Encyclopedia of Type Strains, Phase IV (KMG-IV): sequencing the most valuable type-strain genomes for metagenomic binning, comparative biology and taxonomic classification.</title>
        <authorList>
            <person name="Goeker M."/>
        </authorList>
    </citation>
    <scope>NUCLEOTIDE SEQUENCE [LARGE SCALE GENOMIC DNA]</scope>
    <source>
        <strain evidence="1 2">DSM 25520</strain>
    </source>
</reference>
<evidence type="ECO:0008006" key="3">
    <source>
        <dbReference type="Google" id="ProtNLM"/>
    </source>
</evidence>
<comment type="caution">
    <text evidence="1">The sequence shown here is derived from an EMBL/GenBank/DDBJ whole genome shotgun (WGS) entry which is preliminary data.</text>
</comment>
<protein>
    <recommendedName>
        <fullName evidence="3">Formylmethanofuran dehydrogenase subunit E domain-containing protein</fullName>
    </recommendedName>
</protein>
<accession>A0A366HEK1</accession>
<proteinExistence type="predicted"/>
<sequence length="199" mass="21587">MSYPVFFNQVRKITVHDPLAQLLGANSDGNIEYSYTDAVKLAGHSCPTVAGAYLMTLKALESLYKGQTPQRGGVKVKFRDGLDEGVAGVIANIVSLLTGCAAEGGFKGLGGNYVRRDLLMFNAPLNDQVLFQRMDTGATVSVSYHPEIVPLEPSVMGLLRKILAGQAQAGEKEEFANGWQDRVRRILEQIDNPELVVCS</sequence>